<evidence type="ECO:0000256" key="1">
    <source>
        <dbReference type="SAM" id="Phobius"/>
    </source>
</evidence>
<dbReference type="Proteomes" id="UP000722625">
    <property type="component" value="Unassembled WGS sequence"/>
</dbReference>
<keyword evidence="3" id="KW-1185">Reference proteome</keyword>
<comment type="caution">
    <text evidence="2">The sequence shown here is derived from an EMBL/GenBank/DDBJ whole genome shotgun (WGS) entry which is preliminary data.</text>
</comment>
<name>A0ABS5P6Y2_9FLAO</name>
<sequence>MLKLENRIKNSENRMESKEYRMKNIDMNVSKTFPTKFIYILVSIFFSLAANAQCAMCRAALAGDSNVKKAEAVNNGIVYLMVIPYLLVAIIGVLIYRMYQSKRKKAE</sequence>
<proteinExistence type="predicted"/>
<feature type="transmembrane region" description="Helical" evidence="1">
    <location>
        <begin position="76"/>
        <end position="96"/>
    </location>
</feature>
<accession>A0ABS5P6Y2</accession>
<organism evidence="2 3">
    <name type="scientific">Flavobacterium psychroterrae</name>
    <dbReference type="NCBI Taxonomy" id="2133767"/>
    <lineage>
        <taxon>Bacteria</taxon>
        <taxon>Pseudomonadati</taxon>
        <taxon>Bacteroidota</taxon>
        <taxon>Flavobacteriia</taxon>
        <taxon>Flavobacteriales</taxon>
        <taxon>Flavobacteriaceae</taxon>
        <taxon>Flavobacterium</taxon>
    </lineage>
</organism>
<keyword evidence="1" id="KW-1133">Transmembrane helix</keyword>
<keyword evidence="1" id="KW-0812">Transmembrane</keyword>
<reference evidence="2 3" key="1">
    <citation type="journal article" date="2018" name="Int. J. Syst. Evol. Microbiol.">
        <title>Flavobacterium chryseum sp. nov. and Flavobacterium psychroterrae sp. nov., novel environmental bacteria isolated from Antarctica.</title>
        <authorList>
            <person name="Kralova S."/>
            <person name="Svec P."/>
            <person name="Busse H.J."/>
            <person name="Stankova E."/>
            <person name="Vaczi P."/>
            <person name="Sedlacek I."/>
        </authorList>
    </citation>
    <scope>NUCLEOTIDE SEQUENCE [LARGE SCALE GENOMIC DNA]</scope>
    <source>
        <strain evidence="2 3">CCM 8827</strain>
    </source>
</reference>
<evidence type="ECO:0000313" key="3">
    <source>
        <dbReference type="Proteomes" id="UP000722625"/>
    </source>
</evidence>
<gene>
    <name evidence="2" type="ORF">KHA90_03465</name>
</gene>
<evidence type="ECO:0000313" key="2">
    <source>
        <dbReference type="EMBL" id="MBS7230073.1"/>
    </source>
</evidence>
<dbReference type="EMBL" id="JAGYVZ010000002">
    <property type="protein sequence ID" value="MBS7230073.1"/>
    <property type="molecule type" value="Genomic_DNA"/>
</dbReference>
<keyword evidence="1" id="KW-0472">Membrane</keyword>
<evidence type="ECO:0008006" key="4">
    <source>
        <dbReference type="Google" id="ProtNLM"/>
    </source>
</evidence>
<protein>
    <recommendedName>
        <fullName evidence="4">Adenylosuccinate synthetase</fullName>
    </recommendedName>
</protein>